<dbReference type="Proteomes" id="UP000028493">
    <property type="component" value="Unassembled WGS sequence"/>
</dbReference>
<protein>
    <submittedName>
        <fullName evidence="1">Uncharacterized protein</fullName>
    </submittedName>
</protein>
<reference evidence="1" key="1">
    <citation type="submission" date="2013-07" db="EMBL/GenBank/DDBJ databases">
        <title>Sub-species coevolution in mutualistic symbiosis.</title>
        <authorList>
            <person name="Murfin K."/>
            <person name="Klassen J."/>
            <person name="Lee M."/>
            <person name="Forst S."/>
            <person name="Stock P."/>
            <person name="Goodrich-Blair H."/>
        </authorList>
    </citation>
    <scope>NUCLEOTIDE SEQUENCE [LARGE SCALE GENOMIC DNA]</scope>
    <source>
        <strain evidence="1">Kraussei Becker Underwood</strain>
    </source>
</reference>
<accession>A0A077PND8</accession>
<proteinExistence type="predicted"/>
<gene>
    <name evidence="1" type="ORF">XBKB1_4280001</name>
</gene>
<dbReference type="EMBL" id="CBSZ010000366">
    <property type="protein sequence ID" value="CDH25940.1"/>
    <property type="molecule type" value="Genomic_DNA"/>
</dbReference>
<sequence>MVIFSLREYHWFRPKSGCRDSWLEPQWGRLAKGKLKYAKQKVSG</sequence>
<organism evidence="1">
    <name type="scientific">Xenorhabdus bovienii str. kraussei Becker Underwood</name>
    <dbReference type="NCBI Taxonomy" id="1398204"/>
    <lineage>
        <taxon>Bacteria</taxon>
        <taxon>Pseudomonadati</taxon>
        <taxon>Pseudomonadota</taxon>
        <taxon>Gammaproteobacteria</taxon>
        <taxon>Enterobacterales</taxon>
        <taxon>Morganellaceae</taxon>
        <taxon>Xenorhabdus</taxon>
    </lineage>
</organism>
<dbReference type="HOGENOM" id="CLU_3224033_0_0_6"/>
<name>A0A077PND8_XENBV</name>
<dbReference type="AlphaFoldDB" id="A0A077PND8"/>
<comment type="caution">
    <text evidence="1">The sequence shown here is derived from an EMBL/GenBank/DDBJ whole genome shotgun (WGS) entry which is preliminary data.</text>
</comment>
<evidence type="ECO:0000313" key="1">
    <source>
        <dbReference type="EMBL" id="CDH25940.1"/>
    </source>
</evidence>